<evidence type="ECO:0000256" key="6">
    <source>
        <dbReference type="ARBA" id="ARBA00024916"/>
    </source>
</evidence>
<dbReference type="Gene3D" id="1.10.287.180">
    <property type="entry name" value="Transcription elongation factor, GreA/GreB, N-terminal domain"/>
    <property type="match status" value="1"/>
</dbReference>
<evidence type="ECO:0000313" key="12">
    <source>
        <dbReference type="EMBL" id="VFP83731.1"/>
    </source>
</evidence>
<feature type="domain" description="Transcription elongation factor GreA/GreB N-terminal" evidence="11">
    <location>
        <begin position="5"/>
        <end position="70"/>
    </location>
</feature>
<dbReference type="Pfam" id="PF03449">
    <property type="entry name" value="GreA_GreB_N"/>
    <property type="match status" value="1"/>
</dbReference>
<reference evidence="12 13" key="1">
    <citation type="submission" date="2019-02" db="EMBL/GenBank/DDBJ databases">
        <authorList>
            <person name="Manzano-Marin A."/>
            <person name="Manzano-Marin A."/>
        </authorList>
    </citation>
    <scope>NUCLEOTIDE SEQUENCE [LARGE SCALE GENOMIC DNA]</scope>
    <source>
        <strain evidence="12 13">BuCilaricifoliae</strain>
    </source>
</reference>
<dbReference type="PANTHER" id="PTHR30437:SF4">
    <property type="entry name" value="TRANSCRIPTION ELONGATION FACTOR GREA"/>
    <property type="match status" value="1"/>
</dbReference>
<keyword evidence="12" id="KW-0648">Protein biosynthesis</keyword>
<evidence type="ECO:0000256" key="1">
    <source>
        <dbReference type="ARBA" id="ARBA00008213"/>
    </source>
</evidence>
<dbReference type="FunFam" id="3.10.50.30:FF:000001">
    <property type="entry name" value="Transcription elongation factor GreA"/>
    <property type="match status" value="1"/>
</dbReference>
<dbReference type="SUPFAM" id="SSF46557">
    <property type="entry name" value="GreA transcript cleavage protein, N-terminal domain"/>
    <property type="match status" value="1"/>
</dbReference>
<evidence type="ECO:0000256" key="3">
    <source>
        <dbReference type="ARBA" id="ARBA00023015"/>
    </source>
</evidence>
<dbReference type="GO" id="GO:0032784">
    <property type="term" value="P:regulation of DNA-templated transcription elongation"/>
    <property type="evidence" value="ECO:0007669"/>
    <property type="project" value="UniProtKB-UniRule"/>
</dbReference>
<comment type="similarity">
    <text evidence="1 8 9">Belongs to the GreA/GreB family.</text>
</comment>
<evidence type="ECO:0000256" key="4">
    <source>
        <dbReference type="ARBA" id="ARBA00023125"/>
    </source>
</evidence>
<evidence type="ECO:0000256" key="8">
    <source>
        <dbReference type="HAMAP-Rule" id="MF_00105"/>
    </source>
</evidence>
<evidence type="ECO:0000256" key="7">
    <source>
        <dbReference type="ARBA" id="ARBA00030776"/>
    </source>
</evidence>
<dbReference type="OrthoDB" id="9808774at2"/>
<feature type="domain" description="Transcription elongation factor GreA/GreB C-terminal" evidence="10">
    <location>
        <begin position="84"/>
        <end position="158"/>
    </location>
</feature>
<dbReference type="AlphaFoldDB" id="A0A451DBM6"/>
<dbReference type="PROSITE" id="PS00829">
    <property type="entry name" value="GREAB_1"/>
    <property type="match status" value="1"/>
</dbReference>
<dbReference type="PANTHER" id="PTHR30437">
    <property type="entry name" value="TRANSCRIPTION ELONGATION FACTOR GREA"/>
    <property type="match status" value="1"/>
</dbReference>
<dbReference type="InterPro" id="IPR006359">
    <property type="entry name" value="Tscrpt_elong_fac_GreA"/>
</dbReference>
<proteinExistence type="inferred from homology"/>
<dbReference type="FunFam" id="1.10.287.180:FF:000001">
    <property type="entry name" value="Transcription elongation factor GreA"/>
    <property type="match status" value="1"/>
</dbReference>
<name>A0A451DBM6_9GAMM</name>
<dbReference type="NCBIfam" id="TIGR01462">
    <property type="entry name" value="greA"/>
    <property type="match status" value="1"/>
</dbReference>
<dbReference type="NCBIfam" id="NF001261">
    <property type="entry name" value="PRK00226.1-2"/>
    <property type="match status" value="1"/>
</dbReference>
<dbReference type="RefSeq" id="WP_154061579.1">
    <property type="nucleotide sequence ID" value="NZ_LR217717.1"/>
</dbReference>
<dbReference type="NCBIfam" id="NF001263">
    <property type="entry name" value="PRK00226.1-4"/>
    <property type="match status" value="1"/>
</dbReference>
<keyword evidence="12" id="KW-0251">Elongation factor</keyword>
<evidence type="ECO:0000313" key="13">
    <source>
        <dbReference type="Proteomes" id="UP000294349"/>
    </source>
</evidence>
<dbReference type="InterPro" id="IPR028624">
    <property type="entry name" value="Tscrpt_elong_fac_GreA/B"/>
</dbReference>
<dbReference type="InterPro" id="IPR018151">
    <property type="entry name" value="TF_GreA/GreB_CS"/>
</dbReference>
<dbReference type="SUPFAM" id="SSF54534">
    <property type="entry name" value="FKBP-like"/>
    <property type="match status" value="1"/>
</dbReference>
<sequence length="159" mass="17899">MLNKVPMTLRGFNILKSELKKLKYITRPSIVEAISNARQLGDLKENAEYHAAREEQSFCENKICEIENKLLCSEIIDVTKISFKGVVIFGSTVIVLQISTNKIFVYTIVGDDEANCKECSISVYSPMSRALIGRKEKDIVTVDTPAGSVEYLIKKIEYI</sequence>
<dbReference type="GO" id="GO:0070063">
    <property type="term" value="F:RNA polymerase binding"/>
    <property type="evidence" value="ECO:0007669"/>
    <property type="project" value="InterPro"/>
</dbReference>
<evidence type="ECO:0000256" key="2">
    <source>
        <dbReference type="ARBA" id="ARBA00013729"/>
    </source>
</evidence>
<dbReference type="Gene3D" id="3.10.50.30">
    <property type="entry name" value="Transcription elongation factor, GreA/GreB, C-terminal domain"/>
    <property type="match status" value="1"/>
</dbReference>
<dbReference type="InterPro" id="IPR036805">
    <property type="entry name" value="Tscrpt_elong_fac_GreA/B_N_sf"/>
</dbReference>
<organism evidence="12 13">
    <name type="scientific">Buchnera aphidicola</name>
    <name type="common">Cinara laricifoliae</name>
    <dbReference type="NCBI Taxonomy" id="2518977"/>
    <lineage>
        <taxon>Bacteria</taxon>
        <taxon>Pseudomonadati</taxon>
        <taxon>Pseudomonadota</taxon>
        <taxon>Gammaproteobacteria</taxon>
        <taxon>Enterobacterales</taxon>
        <taxon>Erwiniaceae</taxon>
        <taxon>Buchnera</taxon>
    </lineage>
</organism>
<dbReference type="InterPro" id="IPR036953">
    <property type="entry name" value="GreA/GreB_C_sf"/>
</dbReference>
<dbReference type="Proteomes" id="UP000294349">
    <property type="component" value="Chromosome"/>
</dbReference>
<dbReference type="Pfam" id="PF01272">
    <property type="entry name" value="GreA_GreB"/>
    <property type="match status" value="1"/>
</dbReference>
<dbReference type="EMBL" id="LR217717">
    <property type="protein sequence ID" value="VFP83731.1"/>
    <property type="molecule type" value="Genomic_DNA"/>
</dbReference>
<dbReference type="InterPro" id="IPR023459">
    <property type="entry name" value="Tscrpt_elong_fac_GreA/B_fam"/>
</dbReference>
<dbReference type="GO" id="GO:0003677">
    <property type="term" value="F:DNA binding"/>
    <property type="evidence" value="ECO:0007669"/>
    <property type="project" value="UniProtKB-UniRule"/>
</dbReference>
<keyword evidence="4 8" id="KW-0238">DNA-binding</keyword>
<evidence type="ECO:0000259" key="11">
    <source>
        <dbReference type="Pfam" id="PF03449"/>
    </source>
</evidence>
<evidence type="ECO:0000259" key="10">
    <source>
        <dbReference type="Pfam" id="PF01272"/>
    </source>
</evidence>
<keyword evidence="5 8" id="KW-0804">Transcription</keyword>
<keyword evidence="3 8" id="KW-0805">Transcription regulation</keyword>
<dbReference type="InterPro" id="IPR001437">
    <property type="entry name" value="Tscrpt_elong_fac_GreA/B_C"/>
</dbReference>
<accession>A0A451DBM6</accession>
<dbReference type="GO" id="GO:0003746">
    <property type="term" value="F:translation elongation factor activity"/>
    <property type="evidence" value="ECO:0007669"/>
    <property type="project" value="UniProtKB-KW"/>
</dbReference>
<dbReference type="NCBIfam" id="NF001264">
    <property type="entry name" value="PRK00226.1-5"/>
    <property type="match status" value="1"/>
</dbReference>
<gene>
    <name evidence="8 12" type="primary">greA</name>
    <name evidence="12" type="ORF">BUCILAFE3058_248</name>
</gene>
<dbReference type="InterPro" id="IPR022691">
    <property type="entry name" value="Tscrpt_elong_fac_GreA/B_N"/>
</dbReference>
<comment type="function">
    <text evidence="6 8 9">Necessary for efficient RNA polymerase transcription elongation past template-encoded arresting sites. The arresting sites in DNA have the property of trapping a certain fraction of elongating RNA polymerases that pass through, resulting in locked ternary complexes. Cleavage of the nascent transcript by cleavage factors such as GreA or GreB allows the resumption of elongation from the new 3'terminus. GreA releases sequences of 2 to 3 nucleotides.</text>
</comment>
<protein>
    <recommendedName>
        <fullName evidence="2 8">Transcription elongation factor GreA</fullName>
    </recommendedName>
    <alternativeName>
        <fullName evidence="7 8">Transcript cleavage factor GreA</fullName>
    </alternativeName>
</protein>
<dbReference type="GO" id="GO:0006354">
    <property type="term" value="P:DNA-templated transcription elongation"/>
    <property type="evidence" value="ECO:0007669"/>
    <property type="project" value="TreeGrafter"/>
</dbReference>
<dbReference type="HAMAP" id="MF_00105">
    <property type="entry name" value="GreA_GreB"/>
    <property type="match status" value="1"/>
</dbReference>
<dbReference type="PIRSF" id="PIRSF006092">
    <property type="entry name" value="GreA_GreB"/>
    <property type="match status" value="1"/>
</dbReference>
<evidence type="ECO:0000256" key="5">
    <source>
        <dbReference type="ARBA" id="ARBA00023163"/>
    </source>
</evidence>
<evidence type="ECO:0000256" key="9">
    <source>
        <dbReference type="RuleBase" id="RU000556"/>
    </source>
</evidence>